<sequence length="66" mass="6746">MSAVLTPAPAPAAAEPPGTGDRHRLTVTAGLAVDVVHPGDEPDARRIDTVVCRMRFRAGARTAGAA</sequence>
<evidence type="ECO:0000256" key="1">
    <source>
        <dbReference type="SAM" id="MobiDB-lite"/>
    </source>
</evidence>
<protein>
    <submittedName>
        <fullName evidence="2">Uncharacterized protein</fullName>
    </submittedName>
</protein>
<proteinExistence type="predicted"/>
<feature type="region of interest" description="Disordered" evidence="1">
    <location>
        <begin position="1"/>
        <end position="23"/>
    </location>
</feature>
<dbReference type="Proteomes" id="UP000194761">
    <property type="component" value="Unassembled WGS sequence"/>
</dbReference>
<keyword evidence="3" id="KW-1185">Reference proteome</keyword>
<comment type="caution">
    <text evidence="2">The sequence shown here is derived from an EMBL/GenBank/DDBJ whole genome shotgun (WGS) entry which is preliminary data.</text>
</comment>
<dbReference type="RefSeq" id="WP_086567529.1">
    <property type="nucleotide sequence ID" value="NZ_NGFP01000006.1"/>
</dbReference>
<dbReference type="EMBL" id="NGFP01000006">
    <property type="protein sequence ID" value="OUC99580.1"/>
    <property type="molecule type" value="Genomic_DNA"/>
</dbReference>
<reference evidence="2 3" key="1">
    <citation type="submission" date="2017-05" db="EMBL/GenBank/DDBJ databases">
        <title>Biotechnological potential of actinobacteria isolated from South African environments.</title>
        <authorList>
            <person name="Le Roes-Hill M."/>
            <person name="Prins A."/>
            <person name="Durrell K.A."/>
        </authorList>
    </citation>
    <scope>NUCLEOTIDE SEQUENCE [LARGE SCALE GENOMIC DNA]</scope>
    <source>
        <strain evidence="2">M26</strain>
    </source>
</reference>
<evidence type="ECO:0000313" key="2">
    <source>
        <dbReference type="EMBL" id="OUC99580.1"/>
    </source>
</evidence>
<organism evidence="2 3">
    <name type="scientific">Streptosporangium minutum</name>
    <dbReference type="NCBI Taxonomy" id="569862"/>
    <lineage>
        <taxon>Bacteria</taxon>
        <taxon>Bacillati</taxon>
        <taxon>Actinomycetota</taxon>
        <taxon>Actinomycetes</taxon>
        <taxon>Streptosporangiales</taxon>
        <taxon>Streptosporangiaceae</taxon>
        <taxon>Streptosporangium</taxon>
    </lineage>
</organism>
<name>A0A243RWM1_9ACTN</name>
<gene>
    <name evidence="2" type="ORF">CA984_02480</name>
</gene>
<dbReference type="AlphaFoldDB" id="A0A243RWM1"/>
<evidence type="ECO:0000313" key="3">
    <source>
        <dbReference type="Proteomes" id="UP000194761"/>
    </source>
</evidence>
<accession>A0A243RWM1</accession>